<dbReference type="CDD" id="cd01733">
    <property type="entry name" value="LSm10"/>
    <property type="match status" value="1"/>
</dbReference>
<reference evidence="4" key="1">
    <citation type="submission" date="2025-08" db="UniProtKB">
        <authorList>
            <consortium name="RefSeq"/>
        </authorList>
    </citation>
    <scope>IDENTIFICATION</scope>
</reference>
<dbReference type="InterPro" id="IPR052840">
    <property type="entry name" value="U7_snRNA_Sm-like"/>
</dbReference>
<dbReference type="RefSeq" id="XP_014669872.1">
    <property type="nucleotide sequence ID" value="XM_014814386.1"/>
</dbReference>
<organism evidence="3 4">
    <name type="scientific">Priapulus caudatus</name>
    <name type="common">Priapulid worm</name>
    <dbReference type="NCBI Taxonomy" id="37621"/>
    <lineage>
        <taxon>Eukaryota</taxon>
        <taxon>Metazoa</taxon>
        <taxon>Ecdysozoa</taxon>
        <taxon>Scalidophora</taxon>
        <taxon>Priapulida</taxon>
        <taxon>Priapulimorpha</taxon>
        <taxon>Priapulimorphida</taxon>
        <taxon>Priapulidae</taxon>
        <taxon>Priapulus</taxon>
    </lineage>
</organism>
<feature type="region of interest" description="Disordered" evidence="1">
    <location>
        <begin position="118"/>
        <end position="150"/>
    </location>
</feature>
<dbReference type="PROSITE" id="PS52002">
    <property type="entry name" value="SM"/>
    <property type="match status" value="1"/>
</dbReference>
<sequence>MAFSVGPSLREQAKSTNSLLCLLQALTTRVTTVELRNESSARGRIVNVDGFMNVQMGDVTFTTARGETRLFEYFYVQGKQVRFVHIPDNVDIIKAIEGQLRGLGKTRAPAFRAVAKMPKRKAKPGRGRAIATARPSNSVVASVPGPPKNM</sequence>
<protein>
    <submittedName>
        <fullName evidence="4">U7 snRNA-associated Sm-like protein LSm10</fullName>
    </submittedName>
</protein>
<evidence type="ECO:0000313" key="3">
    <source>
        <dbReference type="Proteomes" id="UP000695022"/>
    </source>
</evidence>
<gene>
    <name evidence="4" type="primary">LOC106810912</name>
</gene>
<dbReference type="PANTHER" id="PTHR21196">
    <property type="entry name" value="U7 SNRNA-ASSOCIATED SM-LIKE PROTEIN LSM10"/>
    <property type="match status" value="1"/>
</dbReference>
<dbReference type="Gene3D" id="2.30.30.100">
    <property type="match status" value="1"/>
</dbReference>
<dbReference type="InterPro" id="IPR001163">
    <property type="entry name" value="Sm_dom_euk/arc"/>
</dbReference>
<dbReference type="GeneID" id="106810912"/>
<dbReference type="InterPro" id="IPR047575">
    <property type="entry name" value="Sm"/>
</dbReference>
<feature type="domain" description="Sm" evidence="2">
    <location>
        <begin position="18"/>
        <end position="90"/>
    </location>
</feature>
<dbReference type="Pfam" id="PF01423">
    <property type="entry name" value="LSM"/>
    <property type="match status" value="1"/>
</dbReference>
<keyword evidence="3" id="KW-1185">Reference proteome</keyword>
<evidence type="ECO:0000259" key="2">
    <source>
        <dbReference type="PROSITE" id="PS52002"/>
    </source>
</evidence>
<name>A0ABM1ECF1_PRICU</name>
<dbReference type="Proteomes" id="UP000695022">
    <property type="component" value="Unplaced"/>
</dbReference>
<evidence type="ECO:0000313" key="4">
    <source>
        <dbReference type="RefSeq" id="XP_014669872.1"/>
    </source>
</evidence>
<evidence type="ECO:0000256" key="1">
    <source>
        <dbReference type="SAM" id="MobiDB-lite"/>
    </source>
</evidence>
<dbReference type="SMART" id="SM00651">
    <property type="entry name" value="Sm"/>
    <property type="match status" value="1"/>
</dbReference>
<accession>A0ABM1ECF1</accession>
<proteinExistence type="predicted"/>
<dbReference type="InterPro" id="IPR010920">
    <property type="entry name" value="LSM_dom_sf"/>
</dbReference>
<dbReference type="SUPFAM" id="SSF50182">
    <property type="entry name" value="Sm-like ribonucleoproteins"/>
    <property type="match status" value="1"/>
</dbReference>
<dbReference type="PANTHER" id="PTHR21196:SF1">
    <property type="entry name" value="U7 SNRNA-ASSOCIATED SM-LIKE PROTEIN LSM10"/>
    <property type="match status" value="1"/>
</dbReference>